<keyword evidence="5 6" id="KW-0472">Membrane</keyword>
<evidence type="ECO:0000256" key="6">
    <source>
        <dbReference type="SAM" id="Phobius"/>
    </source>
</evidence>
<evidence type="ECO:0000256" key="4">
    <source>
        <dbReference type="ARBA" id="ARBA00022989"/>
    </source>
</evidence>
<keyword evidence="4 6" id="KW-1133">Transmembrane helix</keyword>
<gene>
    <name evidence="7" type="primary">ccmB_1</name>
    <name evidence="7" type="ORF">NCTC5773_00016</name>
</gene>
<dbReference type="Proteomes" id="UP000267858">
    <property type="component" value="Chromosome"/>
</dbReference>
<comment type="subcellular location">
    <subcellularLocation>
        <location evidence="1">Membrane</location>
        <topology evidence="1">Multi-pass membrane protein</topology>
    </subcellularLocation>
</comment>
<feature type="transmembrane region" description="Helical" evidence="6">
    <location>
        <begin position="20"/>
        <end position="37"/>
    </location>
</feature>
<dbReference type="InterPro" id="IPR003544">
    <property type="entry name" value="Cyt_c_biogenesis_CcmB"/>
</dbReference>
<dbReference type="GO" id="GO:0016020">
    <property type="term" value="C:membrane"/>
    <property type="evidence" value="ECO:0007669"/>
    <property type="project" value="UniProtKB-SubCell"/>
</dbReference>
<protein>
    <submittedName>
        <fullName evidence="7">Heme ABC transporter permease</fullName>
    </submittedName>
</protein>
<dbReference type="GO" id="GO:0017004">
    <property type="term" value="P:cytochrome complex assembly"/>
    <property type="evidence" value="ECO:0007669"/>
    <property type="project" value="InterPro"/>
</dbReference>
<dbReference type="EMBL" id="LR134141">
    <property type="protein sequence ID" value="VEA00069.1"/>
    <property type="molecule type" value="Genomic_DNA"/>
</dbReference>
<evidence type="ECO:0000313" key="7">
    <source>
        <dbReference type="EMBL" id="VEA00069.1"/>
    </source>
</evidence>
<evidence type="ECO:0000256" key="3">
    <source>
        <dbReference type="ARBA" id="ARBA00022692"/>
    </source>
</evidence>
<comment type="similarity">
    <text evidence="2">Belongs to the CcmB/CycW/HelB family.</text>
</comment>
<sequence length="101" mass="10130">MWRVFCLELRVAFRHGADIAGPLWFFLMVITLFPLSIGPQPQLLARIAPGIIQVGGAAGLAAGAGAAVPRRPAGRQPGAADAAAAAAAGGGAGEGCWPTGR</sequence>
<organism evidence="7 8">
    <name type="scientific">Salmonella enterica subsp. salamae</name>
    <dbReference type="NCBI Taxonomy" id="59202"/>
    <lineage>
        <taxon>Bacteria</taxon>
        <taxon>Pseudomonadati</taxon>
        <taxon>Pseudomonadota</taxon>
        <taxon>Gammaproteobacteria</taxon>
        <taxon>Enterobacterales</taxon>
        <taxon>Enterobacteriaceae</taxon>
        <taxon>Salmonella</taxon>
    </lineage>
</organism>
<keyword evidence="3 6" id="KW-0812">Transmembrane</keyword>
<evidence type="ECO:0000313" key="8">
    <source>
        <dbReference type="Proteomes" id="UP000267858"/>
    </source>
</evidence>
<name>A0A6D2G1N0_SALER</name>
<accession>A0A6D2G1N0</accession>
<reference evidence="7 8" key="1">
    <citation type="submission" date="2018-12" db="EMBL/GenBank/DDBJ databases">
        <authorList>
            <consortium name="Pathogen Informatics"/>
        </authorList>
    </citation>
    <scope>NUCLEOTIDE SEQUENCE [LARGE SCALE GENOMIC DNA]</scope>
    <source>
        <strain evidence="7 8">NCTC5773</strain>
    </source>
</reference>
<proteinExistence type="inferred from homology"/>
<dbReference type="Pfam" id="PF03379">
    <property type="entry name" value="CcmB"/>
    <property type="match status" value="1"/>
</dbReference>
<evidence type="ECO:0000256" key="2">
    <source>
        <dbReference type="ARBA" id="ARBA00010544"/>
    </source>
</evidence>
<feature type="transmembrane region" description="Helical" evidence="6">
    <location>
        <begin position="43"/>
        <end position="68"/>
    </location>
</feature>
<evidence type="ECO:0000256" key="5">
    <source>
        <dbReference type="ARBA" id="ARBA00023136"/>
    </source>
</evidence>
<dbReference type="AlphaFoldDB" id="A0A6D2G1N0"/>
<evidence type="ECO:0000256" key="1">
    <source>
        <dbReference type="ARBA" id="ARBA00004141"/>
    </source>
</evidence>
<dbReference type="GO" id="GO:0015232">
    <property type="term" value="F:heme transmembrane transporter activity"/>
    <property type="evidence" value="ECO:0007669"/>
    <property type="project" value="InterPro"/>
</dbReference>